<dbReference type="SUPFAM" id="SSF56219">
    <property type="entry name" value="DNase I-like"/>
    <property type="match status" value="1"/>
</dbReference>
<dbReference type="AlphaFoldDB" id="A0A9P6L8I2"/>
<dbReference type="GO" id="GO:0004519">
    <property type="term" value="F:endonuclease activity"/>
    <property type="evidence" value="ECO:0007669"/>
    <property type="project" value="UniProtKB-KW"/>
</dbReference>
<evidence type="ECO:0000259" key="14">
    <source>
        <dbReference type="Pfam" id="PF03372"/>
    </source>
</evidence>
<protein>
    <submittedName>
        <fullName evidence="15">Endonuclease/exonuclease/phosphatase</fullName>
    </submittedName>
</protein>
<feature type="transmembrane region" description="Helical" evidence="13">
    <location>
        <begin position="392"/>
        <end position="415"/>
    </location>
</feature>
<sequence length="439" mass="48034">MSDSQLRICTLNCWGLLIVAKHRKERVAAIAQALSDSSYDIVALQELWVYSDYELVKAKLVNKLPYAKFFRGGALGAGLAFFSRFPIIGATSHPYSLAGSPLDVLGGDWFVGKAAVSVLLAHPILGQLQVFNSHLFAGGGEAGPEYLRAHRLVDSWELAKLVRQSAEGGRYVIAVGDFNSVPTSFPISIIKDHSGFRDAWADTHPDTPSVFPTSMTPPEALHTFGVTADSPTNTYSAGKPLDGYAKQFMGKRLDYVLYRPPAHALRSSKAPVLEPTQCDVVFTEHVPGQSYSFSDHFGLEGTFTIHLPGGQPGGAKSDPSQQVSSLPNIQFNLTPGLSDASITTLIQALTSSYRISRSKKRLYLSIFFSSLFVIIALIVGSAWSSYSWINPIFLLVTTALAWLATTMLYAGFLYCNYEANTLDNIIEELELYRGTTRRD</sequence>
<comment type="similarity">
    <text evidence="4">Belongs to the neutral sphingomyelinase family.</text>
</comment>
<evidence type="ECO:0000313" key="16">
    <source>
        <dbReference type="Proteomes" id="UP000736335"/>
    </source>
</evidence>
<keyword evidence="11" id="KW-0443">Lipid metabolism</keyword>
<evidence type="ECO:0000256" key="5">
    <source>
        <dbReference type="ARBA" id="ARBA00022692"/>
    </source>
</evidence>
<keyword evidence="16" id="KW-1185">Reference proteome</keyword>
<keyword evidence="12 13" id="KW-0472">Membrane</keyword>
<gene>
    <name evidence="15" type="ORF">BJ322DRAFT_1106915</name>
</gene>
<dbReference type="PANTHER" id="PTHR16320:SF24">
    <property type="entry name" value="PHOSPHODIESTERASE, PUTATIVE-RELATED"/>
    <property type="match status" value="1"/>
</dbReference>
<dbReference type="InterPro" id="IPR036691">
    <property type="entry name" value="Endo/exonu/phosph_ase_sf"/>
</dbReference>
<evidence type="ECO:0000256" key="4">
    <source>
        <dbReference type="ARBA" id="ARBA00006335"/>
    </source>
</evidence>
<keyword evidence="15" id="KW-0255">Endonuclease</keyword>
<evidence type="ECO:0000256" key="2">
    <source>
        <dbReference type="ARBA" id="ARBA00004760"/>
    </source>
</evidence>
<keyword evidence="9" id="KW-0746">Sphingolipid metabolism</keyword>
<proteinExistence type="inferred from homology"/>
<dbReference type="GO" id="GO:0004767">
    <property type="term" value="F:sphingomyelin phosphodiesterase activity"/>
    <property type="evidence" value="ECO:0007669"/>
    <property type="project" value="InterPro"/>
</dbReference>
<evidence type="ECO:0000313" key="15">
    <source>
        <dbReference type="EMBL" id="KAF9786811.1"/>
    </source>
</evidence>
<dbReference type="EMBL" id="WIUZ02000005">
    <property type="protein sequence ID" value="KAF9786811.1"/>
    <property type="molecule type" value="Genomic_DNA"/>
</dbReference>
<evidence type="ECO:0000256" key="12">
    <source>
        <dbReference type="ARBA" id="ARBA00023136"/>
    </source>
</evidence>
<comment type="caution">
    <text evidence="15">The sequence shown here is derived from an EMBL/GenBank/DDBJ whole genome shotgun (WGS) entry which is preliminary data.</text>
</comment>
<reference evidence="15" key="2">
    <citation type="submission" date="2020-11" db="EMBL/GenBank/DDBJ databases">
        <authorList>
            <consortium name="DOE Joint Genome Institute"/>
            <person name="Kuo A."/>
            <person name="Miyauchi S."/>
            <person name="Kiss E."/>
            <person name="Drula E."/>
            <person name="Kohler A."/>
            <person name="Sanchez-Garcia M."/>
            <person name="Andreopoulos B."/>
            <person name="Barry K.W."/>
            <person name="Bonito G."/>
            <person name="Buee M."/>
            <person name="Carver A."/>
            <person name="Chen C."/>
            <person name="Cichocki N."/>
            <person name="Clum A."/>
            <person name="Culley D."/>
            <person name="Crous P.W."/>
            <person name="Fauchery L."/>
            <person name="Girlanda M."/>
            <person name="Hayes R."/>
            <person name="Keri Z."/>
            <person name="Labutti K."/>
            <person name="Lipzen A."/>
            <person name="Lombard V."/>
            <person name="Magnuson J."/>
            <person name="Maillard F."/>
            <person name="Morin E."/>
            <person name="Murat C."/>
            <person name="Nolan M."/>
            <person name="Ohm R."/>
            <person name="Pangilinan J."/>
            <person name="Pereira M."/>
            <person name="Perotto S."/>
            <person name="Peter M."/>
            <person name="Riley R."/>
            <person name="Sitrit Y."/>
            <person name="Stielow B."/>
            <person name="Szollosi G."/>
            <person name="Zifcakova L."/>
            <person name="Stursova M."/>
            <person name="Spatafora J.W."/>
            <person name="Tedersoo L."/>
            <person name="Vaario L.-M."/>
            <person name="Yamada A."/>
            <person name="Yan M."/>
            <person name="Wang P."/>
            <person name="Xu J."/>
            <person name="Bruns T."/>
            <person name="Baldrian P."/>
            <person name="Vilgalys R."/>
            <person name="Henrissat B."/>
            <person name="Grigoriev I.V."/>
            <person name="Hibbett D."/>
            <person name="Nagy L.G."/>
            <person name="Martin F.M."/>
        </authorList>
    </citation>
    <scope>NUCLEOTIDE SEQUENCE</scope>
    <source>
        <strain evidence="15">UH-Tt-Lm1</strain>
    </source>
</reference>
<dbReference type="Proteomes" id="UP000736335">
    <property type="component" value="Unassembled WGS sequence"/>
</dbReference>
<evidence type="ECO:0000256" key="9">
    <source>
        <dbReference type="ARBA" id="ARBA00022919"/>
    </source>
</evidence>
<dbReference type="Gene3D" id="3.60.10.10">
    <property type="entry name" value="Endonuclease/exonuclease/phosphatase"/>
    <property type="match status" value="1"/>
</dbReference>
<dbReference type="OrthoDB" id="387657at2759"/>
<evidence type="ECO:0000256" key="6">
    <source>
        <dbReference type="ARBA" id="ARBA00022723"/>
    </source>
</evidence>
<keyword evidence="8" id="KW-0460">Magnesium</keyword>
<evidence type="ECO:0000256" key="11">
    <source>
        <dbReference type="ARBA" id="ARBA00023098"/>
    </source>
</evidence>
<evidence type="ECO:0000256" key="8">
    <source>
        <dbReference type="ARBA" id="ARBA00022842"/>
    </source>
</evidence>
<dbReference type="GO" id="GO:0016020">
    <property type="term" value="C:membrane"/>
    <property type="evidence" value="ECO:0007669"/>
    <property type="project" value="UniProtKB-SubCell"/>
</dbReference>
<comment type="pathway">
    <text evidence="2">Lipid metabolism; sphingolipid metabolism.</text>
</comment>
<keyword evidence="5 13" id="KW-0812">Transmembrane</keyword>
<dbReference type="InterPro" id="IPR005135">
    <property type="entry name" value="Endo/exonuclease/phosphatase"/>
</dbReference>
<feature type="transmembrane region" description="Helical" evidence="13">
    <location>
        <begin position="362"/>
        <end position="386"/>
    </location>
</feature>
<evidence type="ECO:0000256" key="7">
    <source>
        <dbReference type="ARBA" id="ARBA00022801"/>
    </source>
</evidence>
<organism evidence="15 16">
    <name type="scientific">Thelephora terrestris</name>
    <dbReference type="NCBI Taxonomy" id="56493"/>
    <lineage>
        <taxon>Eukaryota</taxon>
        <taxon>Fungi</taxon>
        <taxon>Dikarya</taxon>
        <taxon>Basidiomycota</taxon>
        <taxon>Agaricomycotina</taxon>
        <taxon>Agaricomycetes</taxon>
        <taxon>Thelephorales</taxon>
        <taxon>Thelephoraceae</taxon>
        <taxon>Thelephora</taxon>
    </lineage>
</organism>
<dbReference type="PANTHER" id="PTHR16320">
    <property type="entry name" value="SPHINGOMYELINASE FAMILY MEMBER"/>
    <property type="match status" value="1"/>
</dbReference>
<keyword evidence="10 13" id="KW-1133">Transmembrane helix</keyword>
<dbReference type="GO" id="GO:0046872">
    <property type="term" value="F:metal ion binding"/>
    <property type="evidence" value="ECO:0007669"/>
    <property type="project" value="UniProtKB-KW"/>
</dbReference>
<comment type="pathway">
    <text evidence="3">Sphingolipid metabolism.</text>
</comment>
<reference evidence="15" key="1">
    <citation type="journal article" date="2020" name="Nat. Commun.">
        <title>Large-scale genome sequencing of mycorrhizal fungi provides insights into the early evolution of symbiotic traits.</title>
        <authorList>
            <person name="Miyauchi S."/>
            <person name="Kiss E."/>
            <person name="Kuo A."/>
            <person name="Drula E."/>
            <person name="Kohler A."/>
            <person name="Sanchez-Garcia M."/>
            <person name="Morin E."/>
            <person name="Andreopoulos B."/>
            <person name="Barry K.W."/>
            <person name="Bonito G."/>
            <person name="Buee M."/>
            <person name="Carver A."/>
            <person name="Chen C."/>
            <person name="Cichocki N."/>
            <person name="Clum A."/>
            <person name="Culley D."/>
            <person name="Crous P.W."/>
            <person name="Fauchery L."/>
            <person name="Girlanda M."/>
            <person name="Hayes R.D."/>
            <person name="Keri Z."/>
            <person name="LaButti K."/>
            <person name="Lipzen A."/>
            <person name="Lombard V."/>
            <person name="Magnuson J."/>
            <person name="Maillard F."/>
            <person name="Murat C."/>
            <person name="Nolan M."/>
            <person name="Ohm R.A."/>
            <person name="Pangilinan J."/>
            <person name="Pereira M.F."/>
            <person name="Perotto S."/>
            <person name="Peter M."/>
            <person name="Pfister S."/>
            <person name="Riley R."/>
            <person name="Sitrit Y."/>
            <person name="Stielow J.B."/>
            <person name="Szollosi G."/>
            <person name="Zifcakova L."/>
            <person name="Stursova M."/>
            <person name="Spatafora J.W."/>
            <person name="Tedersoo L."/>
            <person name="Vaario L.M."/>
            <person name="Yamada A."/>
            <person name="Yan M."/>
            <person name="Wang P."/>
            <person name="Xu J."/>
            <person name="Bruns T."/>
            <person name="Baldrian P."/>
            <person name="Vilgalys R."/>
            <person name="Dunand C."/>
            <person name="Henrissat B."/>
            <person name="Grigoriev I.V."/>
            <person name="Hibbett D."/>
            <person name="Nagy L.G."/>
            <person name="Martin F.M."/>
        </authorList>
    </citation>
    <scope>NUCLEOTIDE SEQUENCE</scope>
    <source>
        <strain evidence="15">UH-Tt-Lm1</strain>
    </source>
</reference>
<evidence type="ECO:0000256" key="3">
    <source>
        <dbReference type="ARBA" id="ARBA00004991"/>
    </source>
</evidence>
<feature type="domain" description="Endonuclease/exonuclease/phosphatase" evidence="14">
    <location>
        <begin position="9"/>
        <end position="296"/>
    </location>
</feature>
<keyword evidence="6" id="KW-0479">Metal-binding</keyword>
<comment type="subcellular location">
    <subcellularLocation>
        <location evidence="1">Membrane</location>
        <topology evidence="1">Multi-pass membrane protein</topology>
    </subcellularLocation>
</comment>
<keyword evidence="7" id="KW-0378">Hydrolase</keyword>
<dbReference type="GO" id="GO:0006665">
    <property type="term" value="P:sphingolipid metabolic process"/>
    <property type="evidence" value="ECO:0007669"/>
    <property type="project" value="UniProtKB-KW"/>
</dbReference>
<keyword evidence="15" id="KW-0540">Nuclease</keyword>
<accession>A0A9P6L8I2</accession>
<evidence type="ECO:0000256" key="13">
    <source>
        <dbReference type="SAM" id="Phobius"/>
    </source>
</evidence>
<dbReference type="Pfam" id="PF03372">
    <property type="entry name" value="Exo_endo_phos"/>
    <property type="match status" value="1"/>
</dbReference>
<evidence type="ECO:0000256" key="10">
    <source>
        <dbReference type="ARBA" id="ARBA00022989"/>
    </source>
</evidence>
<dbReference type="InterPro" id="IPR038772">
    <property type="entry name" value="Sph/SMPD2-like"/>
</dbReference>
<name>A0A9P6L8I2_9AGAM</name>
<evidence type="ECO:0000256" key="1">
    <source>
        <dbReference type="ARBA" id="ARBA00004141"/>
    </source>
</evidence>